<keyword evidence="10 11" id="KW-0472">Membrane</keyword>
<dbReference type="InterPro" id="IPR036034">
    <property type="entry name" value="PDZ_sf"/>
</dbReference>
<dbReference type="InterPro" id="IPR001478">
    <property type="entry name" value="PDZ"/>
</dbReference>
<organism evidence="13 14">
    <name type="scientific">Candidatus Shapirobacteria bacterium CG03_land_8_20_14_0_80_39_12</name>
    <dbReference type="NCBI Taxonomy" id="1974879"/>
    <lineage>
        <taxon>Bacteria</taxon>
        <taxon>Candidatus Shapironibacteriota</taxon>
    </lineage>
</organism>
<dbReference type="GO" id="GO:0006508">
    <property type="term" value="P:proteolysis"/>
    <property type="evidence" value="ECO:0007669"/>
    <property type="project" value="UniProtKB-KW"/>
</dbReference>
<evidence type="ECO:0000256" key="2">
    <source>
        <dbReference type="ARBA" id="ARBA00004141"/>
    </source>
</evidence>
<dbReference type="InterPro" id="IPR041489">
    <property type="entry name" value="PDZ_6"/>
</dbReference>
<dbReference type="EMBL" id="PEVC01000020">
    <property type="protein sequence ID" value="PIV01492.1"/>
    <property type="molecule type" value="Genomic_DNA"/>
</dbReference>
<keyword evidence="4" id="KW-0645">Protease</keyword>
<comment type="similarity">
    <text evidence="3">Belongs to the peptidase M50B family.</text>
</comment>
<comment type="cofactor">
    <cofactor evidence="1">
        <name>Zn(2+)</name>
        <dbReference type="ChEBI" id="CHEBI:29105"/>
    </cofactor>
</comment>
<feature type="transmembrane region" description="Helical" evidence="11">
    <location>
        <begin position="308"/>
        <end position="330"/>
    </location>
</feature>
<sequence length="387" mass="42251">MTLLIFILILSILVFVHELGHFLMAKRAGIYVEEFGFGLPPRIFGKKIGETIYSINALPIGGFVKLYGENGENENVSTEKLVTSYKRAYFEKSIWQRLAVLLAGVTMNLLLGIVAFSVLYFVYGIPTKTGKITVEGIAKSSPAELSELKIGDQIISLDGQKLTKMDEFIFLTKSKAGNPIKLEIAREKDNPCKTGSEDVLGGMTTAEGTGFNCNGENLIVTLIPRTNPPADEGPLGVAITDTEMKKYPWYQMPFLGVAEGFKESLTWGKMIVSSLGQTVFVLVTKGQVPKDVAGPIGIFQVTGQVAQAGFLAILQFLGILSVNLAIINILPLPALDGGRLIFLAYEGIFKKRANPKVEDLVNKLGMAFLLSLMVLITINDILRLVRK</sequence>
<dbReference type="InterPro" id="IPR004387">
    <property type="entry name" value="Pept_M50_Zn"/>
</dbReference>
<evidence type="ECO:0000256" key="4">
    <source>
        <dbReference type="ARBA" id="ARBA00022670"/>
    </source>
</evidence>
<keyword evidence="9" id="KW-0482">Metalloprotease</keyword>
<dbReference type="AlphaFoldDB" id="A0A2M7BEC5"/>
<keyword evidence="7" id="KW-0862">Zinc</keyword>
<dbReference type="Proteomes" id="UP000229631">
    <property type="component" value="Unassembled WGS sequence"/>
</dbReference>
<dbReference type="SUPFAM" id="SSF50156">
    <property type="entry name" value="PDZ domain-like"/>
    <property type="match status" value="1"/>
</dbReference>
<feature type="transmembrane region" description="Helical" evidence="11">
    <location>
        <begin position="98"/>
        <end position="123"/>
    </location>
</feature>
<evidence type="ECO:0000313" key="14">
    <source>
        <dbReference type="Proteomes" id="UP000229631"/>
    </source>
</evidence>
<reference evidence="14" key="1">
    <citation type="submission" date="2017-09" db="EMBL/GenBank/DDBJ databases">
        <title>Depth-based differentiation of microbial function through sediment-hosted aquifers and enrichment of novel symbionts in the deep terrestrial subsurface.</title>
        <authorList>
            <person name="Probst A.J."/>
            <person name="Ladd B."/>
            <person name="Jarett J.K."/>
            <person name="Geller-Mcgrath D.E."/>
            <person name="Sieber C.M.K."/>
            <person name="Emerson J.B."/>
            <person name="Anantharaman K."/>
            <person name="Thomas B.C."/>
            <person name="Malmstrom R."/>
            <person name="Stieglmeier M."/>
            <person name="Klingl A."/>
            <person name="Woyke T."/>
            <person name="Ryan C.M."/>
            <person name="Banfield J.F."/>
        </authorList>
    </citation>
    <scope>NUCLEOTIDE SEQUENCE [LARGE SCALE GENOMIC DNA]</scope>
</reference>
<proteinExistence type="inferred from homology"/>
<dbReference type="CDD" id="cd06163">
    <property type="entry name" value="S2P-M50_PDZ_RseP-like"/>
    <property type="match status" value="1"/>
</dbReference>
<keyword evidence="8 11" id="KW-1133">Transmembrane helix</keyword>
<evidence type="ECO:0000256" key="8">
    <source>
        <dbReference type="ARBA" id="ARBA00022989"/>
    </source>
</evidence>
<dbReference type="GO" id="GO:0004222">
    <property type="term" value="F:metalloendopeptidase activity"/>
    <property type="evidence" value="ECO:0007669"/>
    <property type="project" value="InterPro"/>
</dbReference>
<evidence type="ECO:0000259" key="12">
    <source>
        <dbReference type="PROSITE" id="PS50106"/>
    </source>
</evidence>
<accession>A0A2M7BEC5</accession>
<comment type="subcellular location">
    <subcellularLocation>
        <location evidence="2">Membrane</location>
        <topology evidence="2">Multi-pass membrane protein</topology>
    </subcellularLocation>
</comment>
<dbReference type="PROSITE" id="PS50106">
    <property type="entry name" value="PDZ"/>
    <property type="match status" value="1"/>
</dbReference>
<dbReference type="PANTHER" id="PTHR42837">
    <property type="entry name" value="REGULATOR OF SIGMA-E PROTEASE RSEP"/>
    <property type="match status" value="1"/>
</dbReference>
<feature type="domain" description="PDZ" evidence="12">
    <location>
        <begin position="123"/>
        <end position="165"/>
    </location>
</feature>
<dbReference type="Gene3D" id="2.30.42.10">
    <property type="match status" value="1"/>
</dbReference>
<protein>
    <recommendedName>
        <fullName evidence="12">PDZ domain-containing protein</fullName>
    </recommendedName>
</protein>
<name>A0A2M7BEC5_9BACT</name>
<evidence type="ECO:0000256" key="11">
    <source>
        <dbReference type="SAM" id="Phobius"/>
    </source>
</evidence>
<evidence type="ECO:0000256" key="7">
    <source>
        <dbReference type="ARBA" id="ARBA00022833"/>
    </source>
</evidence>
<dbReference type="SMART" id="SM00228">
    <property type="entry name" value="PDZ"/>
    <property type="match status" value="1"/>
</dbReference>
<dbReference type="InterPro" id="IPR008915">
    <property type="entry name" value="Peptidase_M50"/>
</dbReference>
<comment type="caution">
    <text evidence="13">The sequence shown here is derived from an EMBL/GenBank/DDBJ whole genome shotgun (WGS) entry which is preliminary data.</text>
</comment>
<dbReference type="Pfam" id="PF02163">
    <property type="entry name" value="Peptidase_M50"/>
    <property type="match status" value="1"/>
</dbReference>
<keyword evidence="6" id="KW-0378">Hydrolase</keyword>
<evidence type="ECO:0000256" key="10">
    <source>
        <dbReference type="ARBA" id="ARBA00023136"/>
    </source>
</evidence>
<evidence type="ECO:0000256" key="5">
    <source>
        <dbReference type="ARBA" id="ARBA00022692"/>
    </source>
</evidence>
<evidence type="ECO:0000256" key="9">
    <source>
        <dbReference type="ARBA" id="ARBA00023049"/>
    </source>
</evidence>
<evidence type="ECO:0000256" key="3">
    <source>
        <dbReference type="ARBA" id="ARBA00007931"/>
    </source>
</evidence>
<dbReference type="GO" id="GO:0016020">
    <property type="term" value="C:membrane"/>
    <property type="evidence" value="ECO:0007669"/>
    <property type="project" value="UniProtKB-SubCell"/>
</dbReference>
<keyword evidence="5 11" id="KW-0812">Transmembrane</keyword>
<evidence type="ECO:0000313" key="13">
    <source>
        <dbReference type="EMBL" id="PIV01492.1"/>
    </source>
</evidence>
<gene>
    <name evidence="13" type="ORF">COS54_01005</name>
</gene>
<evidence type="ECO:0000256" key="6">
    <source>
        <dbReference type="ARBA" id="ARBA00022801"/>
    </source>
</evidence>
<dbReference type="PANTHER" id="PTHR42837:SF2">
    <property type="entry name" value="MEMBRANE METALLOPROTEASE ARASP2, CHLOROPLASTIC-RELATED"/>
    <property type="match status" value="1"/>
</dbReference>
<feature type="transmembrane region" description="Helical" evidence="11">
    <location>
        <begin position="364"/>
        <end position="382"/>
    </location>
</feature>
<evidence type="ECO:0000256" key="1">
    <source>
        <dbReference type="ARBA" id="ARBA00001947"/>
    </source>
</evidence>
<dbReference type="Pfam" id="PF17820">
    <property type="entry name" value="PDZ_6"/>
    <property type="match status" value="1"/>
</dbReference>